<evidence type="ECO:0000256" key="3">
    <source>
        <dbReference type="ARBA" id="ARBA00022960"/>
    </source>
</evidence>
<keyword evidence="3 5" id="KW-0133">Cell shape</keyword>
<dbReference type="Gene3D" id="2.40.10.340">
    <property type="entry name" value="Rod shape-determining protein MreC, domain 1"/>
    <property type="match status" value="1"/>
</dbReference>
<organism evidence="8 9">
    <name type="scientific">Alkalibacillus flavidus</name>
    <dbReference type="NCBI Taxonomy" id="546021"/>
    <lineage>
        <taxon>Bacteria</taxon>
        <taxon>Bacillati</taxon>
        <taxon>Bacillota</taxon>
        <taxon>Bacilli</taxon>
        <taxon>Bacillales</taxon>
        <taxon>Bacillaceae</taxon>
        <taxon>Alkalibacillus</taxon>
    </lineage>
</organism>
<evidence type="ECO:0000256" key="6">
    <source>
        <dbReference type="SAM" id="Coils"/>
    </source>
</evidence>
<dbReference type="InterPro" id="IPR042175">
    <property type="entry name" value="Cell/Rod_MreC_2"/>
</dbReference>
<gene>
    <name evidence="8" type="ORF">ABID56_000626</name>
</gene>
<sequence>MPSFFRKRKLVVFLLSIILIVSLIGYSLRTDDSSSLPAQFAMDTVGFFQSVLHTPISAVNDFVDSVKNIRQVYDQNEVLKRELQDYKSLAYEVNELEKENEELRALADVDTTLSDYETLNATVVARSSERWFQQVTINKGTQHGVEANMAVQSAEGMIGKVVDASQLTSTVQLLSGFGSEHQVSAIVDGDESIFGLIEGYHSESDQLIFRDLSNESEIEEGQAVVTSGLGGVFPKGILIGEISSIELDDYGLTNVAYVKPAADLDDINQVKVVDRQLQTVETSEEEE</sequence>
<dbReference type="InterPro" id="IPR055342">
    <property type="entry name" value="MreC_beta-barrel_core"/>
</dbReference>
<dbReference type="Pfam" id="PF04085">
    <property type="entry name" value="MreC"/>
    <property type="match status" value="1"/>
</dbReference>
<evidence type="ECO:0000259" key="7">
    <source>
        <dbReference type="Pfam" id="PF04085"/>
    </source>
</evidence>
<keyword evidence="9" id="KW-1185">Reference proteome</keyword>
<feature type="domain" description="Rod shape-determining protein MreC beta-barrel core" evidence="7">
    <location>
        <begin position="123"/>
        <end position="273"/>
    </location>
</feature>
<comment type="caution">
    <text evidence="8">The sequence shown here is derived from an EMBL/GenBank/DDBJ whole genome shotgun (WGS) entry which is preliminary data.</text>
</comment>
<dbReference type="EMBL" id="JBEPMX010000002">
    <property type="protein sequence ID" value="MET3682545.1"/>
    <property type="molecule type" value="Genomic_DNA"/>
</dbReference>
<dbReference type="PIRSF" id="PIRSF038471">
    <property type="entry name" value="MreC"/>
    <property type="match status" value="1"/>
</dbReference>
<dbReference type="Proteomes" id="UP001549167">
    <property type="component" value="Unassembled WGS sequence"/>
</dbReference>
<dbReference type="PANTHER" id="PTHR34138">
    <property type="entry name" value="CELL SHAPE-DETERMINING PROTEIN MREC"/>
    <property type="match status" value="1"/>
</dbReference>
<dbReference type="InterPro" id="IPR042177">
    <property type="entry name" value="Cell/Rod_1"/>
</dbReference>
<evidence type="ECO:0000256" key="2">
    <source>
        <dbReference type="ARBA" id="ARBA00013855"/>
    </source>
</evidence>
<accession>A0ABV2KV13</accession>
<protein>
    <recommendedName>
        <fullName evidence="2 5">Cell shape-determining protein MreC</fullName>
    </recommendedName>
    <alternativeName>
        <fullName evidence="4 5">Cell shape protein MreC</fullName>
    </alternativeName>
</protein>
<evidence type="ECO:0000256" key="4">
    <source>
        <dbReference type="ARBA" id="ARBA00032089"/>
    </source>
</evidence>
<name>A0ABV2KV13_9BACI</name>
<evidence type="ECO:0000313" key="9">
    <source>
        <dbReference type="Proteomes" id="UP001549167"/>
    </source>
</evidence>
<dbReference type="PANTHER" id="PTHR34138:SF1">
    <property type="entry name" value="CELL SHAPE-DETERMINING PROTEIN MREC"/>
    <property type="match status" value="1"/>
</dbReference>
<comment type="similarity">
    <text evidence="1 5">Belongs to the MreC family.</text>
</comment>
<reference evidence="8 9" key="1">
    <citation type="submission" date="2024-06" db="EMBL/GenBank/DDBJ databases">
        <title>Genomic Encyclopedia of Type Strains, Phase IV (KMG-IV): sequencing the most valuable type-strain genomes for metagenomic binning, comparative biology and taxonomic classification.</title>
        <authorList>
            <person name="Goeker M."/>
        </authorList>
    </citation>
    <scope>NUCLEOTIDE SEQUENCE [LARGE SCALE GENOMIC DNA]</scope>
    <source>
        <strain evidence="8 9">DSM 23520</strain>
    </source>
</reference>
<evidence type="ECO:0000313" key="8">
    <source>
        <dbReference type="EMBL" id="MET3682545.1"/>
    </source>
</evidence>
<dbReference type="InterPro" id="IPR007221">
    <property type="entry name" value="MreC"/>
</dbReference>
<dbReference type="NCBIfam" id="TIGR00219">
    <property type="entry name" value="mreC"/>
    <property type="match status" value="1"/>
</dbReference>
<comment type="function">
    <text evidence="5">Involved in formation and maintenance of cell shape.</text>
</comment>
<evidence type="ECO:0000256" key="1">
    <source>
        <dbReference type="ARBA" id="ARBA00009369"/>
    </source>
</evidence>
<proteinExistence type="inferred from homology"/>
<dbReference type="Gene3D" id="2.40.10.350">
    <property type="entry name" value="Rod shape-determining protein MreC, domain 2"/>
    <property type="match status" value="1"/>
</dbReference>
<dbReference type="RefSeq" id="WP_354219162.1">
    <property type="nucleotide sequence ID" value="NZ_JBEPMX010000002.1"/>
</dbReference>
<feature type="coiled-coil region" evidence="6">
    <location>
        <begin position="69"/>
        <end position="113"/>
    </location>
</feature>
<evidence type="ECO:0000256" key="5">
    <source>
        <dbReference type="PIRNR" id="PIRNR038471"/>
    </source>
</evidence>
<keyword evidence="6" id="KW-0175">Coiled coil</keyword>